<dbReference type="InterPro" id="IPR000748">
    <property type="entry name" value="PsdUridine_synth_RsuA/RluB/E/F"/>
</dbReference>
<dbReference type="GO" id="GO:0000455">
    <property type="term" value="P:enzyme-directed rRNA pseudouridine synthesis"/>
    <property type="evidence" value="ECO:0007669"/>
    <property type="project" value="UniProtKB-ARBA"/>
</dbReference>
<organism evidence="7 8">
    <name type="scientific">Roseburia intestinalis L1-82</name>
    <dbReference type="NCBI Taxonomy" id="536231"/>
    <lineage>
        <taxon>Bacteria</taxon>
        <taxon>Bacillati</taxon>
        <taxon>Bacillota</taxon>
        <taxon>Clostridia</taxon>
        <taxon>Lachnospirales</taxon>
        <taxon>Lachnospiraceae</taxon>
        <taxon>Roseburia</taxon>
    </lineage>
</organism>
<evidence type="ECO:0000259" key="6">
    <source>
        <dbReference type="SMART" id="SM00363"/>
    </source>
</evidence>
<dbReference type="GO" id="GO:0003723">
    <property type="term" value="F:RNA binding"/>
    <property type="evidence" value="ECO:0007669"/>
    <property type="project" value="UniProtKB-KW"/>
</dbReference>
<dbReference type="SUPFAM" id="SSF55120">
    <property type="entry name" value="Pseudouridine synthase"/>
    <property type="match status" value="1"/>
</dbReference>
<evidence type="ECO:0000313" key="7">
    <source>
        <dbReference type="EMBL" id="EEV02119.1"/>
    </source>
</evidence>
<dbReference type="FunFam" id="3.10.290.10:FF:000003">
    <property type="entry name" value="Pseudouridine synthase"/>
    <property type="match status" value="1"/>
</dbReference>
<dbReference type="Pfam" id="PF01479">
    <property type="entry name" value="S4"/>
    <property type="match status" value="1"/>
</dbReference>
<dbReference type="PROSITE" id="PS50889">
    <property type="entry name" value="S4"/>
    <property type="match status" value="1"/>
</dbReference>
<dbReference type="Gene3D" id="3.10.290.10">
    <property type="entry name" value="RNA-binding S4 domain"/>
    <property type="match status" value="1"/>
</dbReference>
<dbReference type="InterPro" id="IPR042092">
    <property type="entry name" value="PsdUridine_s_RsuA/RluB/E/F_cat"/>
</dbReference>
<name>C7G7R2_9FIRM</name>
<dbReference type="CDD" id="cd02553">
    <property type="entry name" value="PseudoU_synth_RsuA"/>
    <property type="match status" value="1"/>
</dbReference>
<dbReference type="InterPro" id="IPR050343">
    <property type="entry name" value="RsuA_PseudoU_synthase"/>
</dbReference>
<reference evidence="7 8" key="1">
    <citation type="submission" date="2009-08" db="EMBL/GenBank/DDBJ databases">
        <authorList>
            <person name="Weinstock G."/>
            <person name="Sodergren E."/>
            <person name="Clifton S."/>
            <person name="Fulton L."/>
            <person name="Fulton B."/>
            <person name="Courtney L."/>
            <person name="Fronick C."/>
            <person name="Harrison M."/>
            <person name="Strong C."/>
            <person name="Farmer C."/>
            <person name="Delahaunty K."/>
            <person name="Markovic C."/>
            <person name="Hall O."/>
            <person name="Minx P."/>
            <person name="Tomlinson C."/>
            <person name="Mitreva M."/>
            <person name="Nelson J."/>
            <person name="Hou S."/>
            <person name="Wollam A."/>
            <person name="Pepin K.H."/>
            <person name="Johnson M."/>
            <person name="Bhonagiri V."/>
            <person name="Nash W.E."/>
            <person name="Warren W."/>
            <person name="Chinwalla A."/>
            <person name="Mardis E.R."/>
            <person name="Wilson R.K."/>
        </authorList>
    </citation>
    <scope>NUCLEOTIDE SEQUENCE [LARGE SCALE GENOMIC DNA]</scope>
    <source>
        <strain evidence="7 8">L1-82</strain>
    </source>
</reference>
<dbReference type="InterPro" id="IPR020103">
    <property type="entry name" value="PsdUridine_synth_cat_dom_sf"/>
</dbReference>
<dbReference type="PROSITE" id="PS01149">
    <property type="entry name" value="PSI_RSU"/>
    <property type="match status" value="1"/>
</dbReference>
<comment type="caution">
    <text evidence="7">The sequence shown here is derived from an EMBL/GenBank/DDBJ whole genome shotgun (WGS) entry which is preliminary data.</text>
</comment>
<comment type="similarity">
    <text evidence="1 5">Belongs to the pseudouridine synthase RsuA family.</text>
</comment>
<protein>
    <recommendedName>
        <fullName evidence="5">Pseudouridine synthase</fullName>
        <ecNumber evidence="5">5.4.99.-</ecNumber>
    </recommendedName>
</protein>
<evidence type="ECO:0000256" key="1">
    <source>
        <dbReference type="ARBA" id="ARBA00008348"/>
    </source>
</evidence>
<proteinExistence type="inferred from homology"/>
<evidence type="ECO:0000313" key="8">
    <source>
        <dbReference type="Proteomes" id="UP000004828"/>
    </source>
</evidence>
<dbReference type="GO" id="GO:0120159">
    <property type="term" value="F:rRNA pseudouridine synthase activity"/>
    <property type="evidence" value="ECO:0007669"/>
    <property type="project" value="UniProtKB-ARBA"/>
</dbReference>
<evidence type="ECO:0000256" key="2">
    <source>
        <dbReference type="ARBA" id="ARBA00022884"/>
    </source>
</evidence>
<dbReference type="PANTHER" id="PTHR47683:SF4">
    <property type="entry name" value="PSEUDOURIDINE SYNTHASE"/>
    <property type="match status" value="1"/>
</dbReference>
<dbReference type="EMBL" id="ABYJ02000045">
    <property type="protein sequence ID" value="EEV02119.1"/>
    <property type="molecule type" value="Genomic_DNA"/>
</dbReference>
<evidence type="ECO:0000256" key="5">
    <source>
        <dbReference type="RuleBase" id="RU003887"/>
    </source>
</evidence>
<dbReference type="CDD" id="cd00165">
    <property type="entry name" value="S4"/>
    <property type="match status" value="1"/>
</dbReference>
<evidence type="ECO:0000256" key="4">
    <source>
        <dbReference type="PROSITE-ProRule" id="PRU00182"/>
    </source>
</evidence>
<evidence type="ECO:0000256" key="3">
    <source>
        <dbReference type="ARBA" id="ARBA00023235"/>
    </source>
</evidence>
<dbReference type="InterPro" id="IPR018496">
    <property type="entry name" value="PsdUridine_synth_RsuA/RluB_CS"/>
</dbReference>
<dbReference type="SMART" id="SM00363">
    <property type="entry name" value="S4"/>
    <property type="match status" value="1"/>
</dbReference>
<sequence length="239" mass="27160">MERAMRLDKLLTELGTGSRSEVKKYIRSGLVTVNGEVVKKPEQRVDEKNDTVCFRGNPLTYTEYEYYLFHKPAGCVTATEDNLHRTVMDYLTDTARHDLFPVGRLDIDTEGLLLITNDGALAHDLLSPAKHVSKVYYAKIDGRVTEEDVNLFENGVDIGEEKPAKPALLEVLHSGDNSEIRLTITEGRFHQVKRMFEAVGKKVTYLKRVEMGSLVLPDELAPGEYRPLTEEELQELRRH</sequence>
<dbReference type="GO" id="GO:0005829">
    <property type="term" value="C:cytosol"/>
    <property type="evidence" value="ECO:0007669"/>
    <property type="project" value="UniProtKB-ARBA"/>
</dbReference>
<dbReference type="Gene3D" id="3.30.70.1560">
    <property type="entry name" value="Alpha-L RNA-binding motif"/>
    <property type="match status" value="1"/>
</dbReference>
<gene>
    <name evidence="7" type="ORF">ROSINTL182_05936</name>
</gene>
<dbReference type="FunFam" id="3.30.70.1560:FF:000001">
    <property type="entry name" value="Pseudouridine synthase"/>
    <property type="match status" value="1"/>
</dbReference>
<dbReference type="EC" id="5.4.99.-" evidence="5"/>
<keyword evidence="3 5" id="KW-0413">Isomerase</keyword>
<feature type="domain" description="RNA-binding S4" evidence="6">
    <location>
        <begin position="5"/>
        <end position="65"/>
    </location>
</feature>
<dbReference type="InterPro" id="IPR020094">
    <property type="entry name" value="TruA/RsuA/RluB/E/F_N"/>
</dbReference>
<dbReference type="HOGENOM" id="CLU_024979_1_2_9"/>
<dbReference type="Gene3D" id="3.30.70.580">
    <property type="entry name" value="Pseudouridine synthase I, catalytic domain, N-terminal subdomain"/>
    <property type="match status" value="1"/>
</dbReference>
<keyword evidence="2 4" id="KW-0694">RNA-binding</keyword>
<dbReference type="SUPFAM" id="SSF55174">
    <property type="entry name" value="Alpha-L RNA-binding motif"/>
    <property type="match status" value="1"/>
</dbReference>
<accession>C7G7R2</accession>
<dbReference type="InterPro" id="IPR006145">
    <property type="entry name" value="PsdUridine_synth_RsuA/RluA"/>
</dbReference>
<dbReference type="InterPro" id="IPR036986">
    <property type="entry name" value="S4_RNA-bd_sf"/>
</dbReference>
<dbReference type="PANTHER" id="PTHR47683">
    <property type="entry name" value="PSEUDOURIDINE SYNTHASE FAMILY PROTEIN-RELATED"/>
    <property type="match status" value="1"/>
</dbReference>
<dbReference type="Proteomes" id="UP000004828">
    <property type="component" value="Unassembled WGS sequence"/>
</dbReference>
<dbReference type="NCBIfam" id="TIGR00093">
    <property type="entry name" value="pseudouridine synthase"/>
    <property type="match status" value="1"/>
</dbReference>
<dbReference type="AlphaFoldDB" id="C7G7R2"/>
<dbReference type="Pfam" id="PF00849">
    <property type="entry name" value="PseudoU_synth_2"/>
    <property type="match status" value="1"/>
</dbReference>
<dbReference type="InterPro" id="IPR002942">
    <property type="entry name" value="S4_RNA-bd"/>
</dbReference>